<accession>T0YB89</accession>
<dbReference type="AlphaFoldDB" id="T0YB89"/>
<protein>
    <submittedName>
        <fullName evidence="2">ECF subfamily RNA polymerase sigma-24 factor</fullName>
    </submittedName>
</protein>
<sequence>SGEGGEMARPLTKTKSDGTTYARPSDVEARIDGALQLPLGDLRDRLLITDRTNPGYLPS</sequence>
<feature type="non-terminal residue" evidence="2">
    <location>
        <position position="1"/>
    </location>
</feature>
<comment type="caution">
    <text evidence="2">The sequence shown here is derived from an EMBL/GenBank/DDBJ whole genome shotgun (WGS) entry which is preliminary data.</text>
</comment>
<dbReference type="EMBL" id="AUZZ01009808">
    <property type="protein sequence ID" value="EQD32491.1"/>
    <property type="molecule type" value="Genomic_DNA"/>
</dbReference>
<evidence type="ECO:0000313" key="2">
    <source>
        <dbReference type="EMBL" id="EQD32491.1"/>
    </source>
</evidence>
<name>T0YB89_9ZZZZ</name>
<evidence type="ECO:0000256" key="1">
    <source>
        <dbReference type="SAM" id="MobiDB-lite"/>
    </source>
</evidence>
<gene>
    <name evidence="2" type="ORF">B2A_13537</name>
</gene>
<proteinExistence type="predicted"/>
<feature type="region of interest" description="Disordered" evidence="1">
    <location>
        <begin position="1"/>
        <end position="25"/>
    </location>
</feature>
<organism evidence="2">
    <name type="scientific">mine drainage metagenome</name>
    <dbReference type="NCBI Taxonomy" id="410659"/>
    <lineage>
        <taxon>unclassified sequences</taxon>
        <taxon>metagenomes</taxon>
        <taxon>ecological metagenomes</taxon>
    </lineage>
</organism>
<reference evidence="2" key="2">
    <citation type="journal article" date="2014" name="ISME J.">
        <title>Microbial stratification in low pH oxic and suboxic macroscopic growths along an acid mine drainage.</title>
        <authorList>
            <person name="Mendez-Garcia C."/>
            <person name="Mesa V."/>
            <person name="Sprenger R.R."/>
            <person name="Richter M."/>
            <person name="Diez M.S."/>
            <person name="Solano J."/>
            <person name="Bargiela R."/>
            <person name="Golyshina O.V."/>
            <person name="Manteca A."/>
            <person name="Ramos J.L."/>
            <person name="Gallego J.R."/>
            <person name="Llorente I."/>
            <person name="Martins Dos Santos V.A."/>
            <person name="Jensen O.N."/>
            <person name="Pelaez A.I."/>
            <person name="Sanchez J."/>
            <person name="Ferrer M."/>
        </authorList>
    </citation>
    <scope>NUCLEOTIDE SEQUENCE</scope>
</reference>
<reference evidence="2" key="1">
    <citation type="submission" date="2013-08" db="EMBL/GenBank/DDBJ databases">
        <authorList>
            <person name="Mendez C."/>
            <person name="Richter M."/>
            <person name="Ferrer M."/>
            <person name="Sanchez J."/>
        </authorList>
    </citation>
    <scope>NUCLEOTIDE SEQUENCE</scope>
</reference>